<dbReference type="EMBL" id="WJXW01000008">
    <property type="protein sequence ID" value="KAF9733700.1"/>
    <property type="molecule type" value="Genomic_DNA"/>
</dbReference>
<evidence type="ECO:0000256" key="10">
    <source>
        <dbReference type="SAM" id="Phobius"/>
    </source>
</evidence>
<dbReference type="Pfam" id="PF01794">
    <property type="entry name" value="Ferric_reduct"/>
    <property type="match status" value="1"/>
</dbReference>
<dbReference type="CDD" id="cd06186">
    <property type="entry name" value="NOX_Duox_like_FAD_NADP"/>
    <property type="match status" value="1"/>
</dbReference>
<keyword evidence="8" id="KW-0406">Ion transport</keyword>
<comment type="caution">
    <text evidence="12">The sequence shown here is derived from an EMBL/GenBank/DDBJ whole genome shotgun (WGS) entry which is preliminary data.</text>
</comment>
<dbReference type="PANTHER" id="PTHR32361:SF26">
    <property type="entry name" value="FAD-BINDING 8 DOMAIN-CONTAINING PROTEIN-RELATED"/>
    <property type="match status" value="1"/>
</dbReference>
<evidence type="ECO:0000313" key="13">
    <source>
        <dbReference type="Proteomes" id="UP000756921"/>
    </source>
</evidence>
<dbReference type="Proteomes" id="UP000756921">
    <property type="component" value="Unassembled WGS sequence"/>
</dbReference>
<dbReference type="InterPro" id="IPR017927">
    <property type="entry name" value="FAD-bd_FR_type"/>
</dbReference>
<evidence type="ECO:0000256" key="4">
    <source>
        <dbReference type="ARBA" id="ARBA00022692"/>
    </source>
</evidence>
<gene>
    <name evidence="12" type="ORF">PMIN01_08043</name>
</gene>
<dbReference type="Gene3D" id="3.40.50.80">
    <property type="entry name" value="Nucleotide-binding domain of ferredoxin-NADP reductase (FNR) module"/>
    <property type="match status" value="1"/>
</dbReference>
<keyword evidence="9 10" id="KW-0472">Membrane</keyword>
<dbReference type="Pfam" id="PF08022">
    <property type="entry name" value="FAD_binding_8"/>
    <property type="match status" value="1"/>
</dbReference>
<dbReference type="SUPFAM" id="SSF52343">
    <property type="entry name" value="Ferredoxin reductase-like, C-terminal NADP-linked domain"/>
    <property type="match status" value="1"/>
</dbReference>
<evidence type="ECO:0000256" key="7">
    <source>
        <dbReference type="ARBA" id="ARBA00023002"/>
    </source>
</evidence>
<reference evidence="12" key="1">
    <citation type="journal article" date="2020" name="Mol. Plant Microbe Interact.">
        <title>Genome Sequence of the Biocontrol Agent Coniothyrium minitans strain Conio (IMI 134523).</title>
        <authorList>
            <person name="Patel D."/>
            <person name="Shittu T.A."/>
            <person name="Baroncelli R."/>
            <person name="Muthumeenakshi S."/>
            <person name="Osborne T.H."/>
            <person name="Janganan T.K."/>
            <person name="Sreenivasaprasad S."/>
        </authorList>
    </citation>
    <scope>NUCLEOTIDE SEQUENCE</scope>
    <source>
        <strain evidence="12">Conio</strain>
    </source>
</reference>
<keyword evidence="13" id="KW-1185">Reference proteome</keyword>
<comment type="similarity">
    <text evidence="2">Belongs to the ferric reductase (FRE) family.</text>
</comment>
<dbReference type="GO" id="GO:0000293">
    <property type="term" value="F:ferric-chelate reductase activity"/>
    <property type="evidence" value="ECO:0007669"/>
    <property type="project" value="TreeGrafter"/>
</dbReference>
<dbReference type="GO" id="GO:0005886">
    <property type="term" value="C:plasma membrane"/>
    <property type="evidence" value="ECO:0007669"/>
    <property type="project" value="TreeGrafter"/>
</dbReference>
<feature type="transmembrane region" description="Helical" evidence="10">
    <location>
        <begin position="6"/>
        <end position="27"/>
    </location>
</feature>
<keyword evidence="7" id="KW-0560">Oxidoreductase</keyword>
<keyword evidence="6 10" id="KW-1133">Transmembrane helix</keyword>
<keyword evidence="4 10" id="KW-0812">Transmembrane</keyword>
<proteinExistence type="inferred from homology"/>
<dbReference type="InterPro" id="IPR013121">
    <property type="entry name" value="Fe_red_NAD-bd_6"/>
</dbReference>
<evidence type="ECO:0000256" key="8">
    <source>
        <dbReference type="ARBA" id="ARBA00023065"/>
    </source>
</evidence>
<comment type="subcellular location">
    <subcellularLocation>
        <location evidence="1">Membrane</location>
        <topology evidence="1">Multi-pass membrane protein</topology>
    </subcellularLocation>
</comment>
<dbReference type="InterPro" id="IPR013130">
    <property type="entry name" value="Fe3_Rdtase_TM_dom"/>
</dbReference>
<dbReference type="GO" id="GO:0006879">
    <property type="term" value="P:intracellular iron ion homeostasis"/>
    <property type="evidence" value="ECO:0007669"/>
    <property type="project" value="TreeGrafter"/>
</dbReference>
<feature type="domain" description="FAD-binding FR-type" evidence="11">
    <location>
        <begin position="195"/>
        <end position="316"/>
    </location>
</feature>
<evidence type="ECO:0000313" key="12">
    <source>
        <dbReference type="EMBL" id="KAF9733700.1"/>
    </source>
</evidence>
<dbReference type="InterPro" id="IPR013112">
    <property type="entry name" value="FAD-bd_8"/>
</dbReference>
<feature type="transmembrane region" description="Helical" evidence="10">
    <location>
        <begin position="156"/>
        <end position="173"/>
    </location>
</feature>
<dbReference type="Pfam" id="PF08030">
    <property type="entry name" value="NAD_binding_6"/>
    <property type="match status" value="1"/>
</dbReference>
<evidence type="ECO:0000256" key="2">
    <source>
        <dbReference type="ARBA" id="ARBA00006278"/>
    </source>
</evidence>
<dbReference type="PANTHER" id="PTHR32361">
    <property type="entry name" value="FERRIC/CUPRIC REDUCTASE TRANSMEMBRANE COMPONENT"/>
    <property type="match status" value="1"/>
</dbReference>
<dbReference type="OrthoDB" id="4494341at2759"/>
<evidence type="ECO:0000259" key="11">
    <source>
        <dbReference type="PROSITE" id="PS51384"/>
    </source>
</evidence>
<dbReference type="InterPro" id="IPR051410">
    <property type="entry name" value="Ferric/Cupric_Reductase"/>
</dbReference>
<dbReference type="InterPro" id="IPR039261">
    <property type="entry name" value="FNR_nucleotide-bd"/>
</dbReference>
<accession>A0A9P6GG00</accession>
<organism evidence="12 13">
    <name type="scientific">Paraphaeosphaeria minitans</name>
    <dbReference type="NCBI Taxonomy" id="565426"/>
    <lineage>
        <taxon>Eukaryota</taxon>
        <taxon>Fungi</taxon>
        <taxon>Dikarya</taxon>
        <taxon>Ascomycota</taxon>
        <taxon>Pezizomycotina</taxon>
        <taxon>Dothideomycetes</taxon>
        <taxon>Pleosporomycetidae</taxon>
        <taxon>Pleosporales</taxon>
        <taxon>Massarineae</taxon>
        <taxon>Didymosphaeriaceae</taxon>
        <taxon>Paraphaeosphaeria</taxon>
    </lineage>
</organism>
<evidence type="ECO:0000256" key="6">
    <source>
        <dbReference type="ARBA" id="ARBA00022989"/>
    </source>
</evidence>
<keyword evidence="5" id="KW-0249">Electron transport</keyword>
<dbReference type="GO" id="GO:0006826">
    <property type="term" value="P:iron ion transport"/>
    <property type="evidence" value="ECO:0007669"/>
    <property type="project" value="TreeGrafter"/>
</dbReference>
<name>A0A9P6GG00_9PLEO</name>
<evidence type="ECO:0000256" key="1">
    <source>
        <dbReference type="ARBA" id="ARBA00004141"/>
    </source>
</evidence>
<dbReference type="PROSITE" id="PS51384">
    <property type="entry name" value="FAD_FR"/>
    <property type="match status" value="1"/>
</dbReference>
<evidence type="ECO:0000256" key="9">
    <source>
        <dbReference type="ARBA" id="ARBA00023136"/>
    </source>
</evidence>
<feature type="transmembrane region" description="Helical" evidence="10">
    <location>
        <begin position="180"/>
        <end position="200"/>
    </location>
</feature>
<dbReference type="GO" id="GO:0015677">
    <property type="term" value="P:copper ion import"/>
    <property type="evidence" value="ECO:0007669"/>
    <property type="project" value="TreeGrafter"/>
</dbReference>
<evidence type="ECO:0000256" key="3">
    <source>
        <dbReference type="ARBA" id="ARBA00022448"/>
    </source>
</evidence>
<feature type="transmembrane region" description="Helical" evidence="10">
    <location>
        <begin position="206"/>
        <end position="227"/>
    </location>
</feature>
<evidence type="ECO:0000256" key="5">
    <source>
        <dbReference type="ARBA" id="ARBA00022982"/>
    </source>
</evidence>
<sequence>MHLLSIYALSFASAVIVLFIWTIWRLIDRSTRTAIVLFIRKRLLYALVMRRLRTSSDISVLAGLNLLLFGAANVTACTLWVPNPAEIAKRCGTLFIINVIPLYLGGRTNYIADRIFRLQLNEYALLHRWIGRICVVQGLVHGFLNAATSRASIVETILLSLVVALGCLSFLHLRRYMYEVFLKTHLLFALALAVVLWFHVRRSSTRASVCLGVASAAWLLQHVIWLIRLIHQTPGSRSTPIDLGPGQYIYITLPRLSLHTLGLIQSHPYVIAWIDGQDIIILVERNKGFSNAIFALPTVTTHSAMVDGPYGRVQSLGQYDKVLLLASGIGVAAHLLHIRHLLEAHKDKSVRVRRVALTWFLETPEQERWADKFLERLRDIDSSNTYGRQIFVLKKCIPGAVEYQSQDLRYSITPTILDLSAEIDGEAGVEGGNTAVLVCGNPHFENAVRKGVRSSKRDIHLFMTGFRPEESEAGKAARGRYC</sequence>
<feature type="transmembrane region" description="Helical" evidence="10">
    <location>
        <begin position="87"/>
        <end position="104"/>
    </location>
</feature>
<protein>
    <submittedName>
        <fullName evidence="12">Ferric reductase like transmembrane component</fullName>
    </submittedName>
</protein>
<keyword evidence="3" id="KW-0813">Transport</keyword>
<feature type="transmembrane region" description="Helical" evidence="10">
    <location>
        <begin position="58"/>
        <end position="81"/>
    </location>
</feature>
<dbReference type="AlphaFoldDB" id="A0A9P6GG00"/>